<dbReference type="Pfam" id="PF07074">
    <property type="entry name" value="TRAP-gamma"/>
    <property type="match status" value="1"/>
</dbReference>
<keyword evidence="7 10" id="KW-1133">Transmembrane helix</keyword>
<keyword evidence="6" id="KW-0256">Endoplasmic reticulum</keyword>
<evidence type="ECO:0000313" key="13">
    <source>
        <dbReference type="WBParaSite" id="HNAJ_0000725001-mRNA-1"/>
    </source>
</evidence>
<feature type="transmembrane region" description="Helical" evidence="10">
    <location>
        <begin position="161"/>
        <end position="179"/>
    </location>
</feature>
<evidence type="ECO:0000256" key="8">
    <source>
        <dbReference type="ARBA" id="ARBA00023136"/>
    </source>
</evidence>
<organism evidence="13">
    <name type="scientific">Rodentolepis nana</name>
    <name type="common">Dwarf tapeworm</name>
    <name type="synonym">Hymenolepis nana</name>
    <dbReference type="NCBI Taxonomy" id="102285"/>
    <lineage>
        <taxon>Eukaryota</taxon>
        <taxon>Metazoa</taxon>
        <taxon>Spiralia</taxon>
        <taxon>Lophotrochozoa</taxon>
        <taxon>Platyhelminthes</taxon>
        <taxon>Cestoda</taxon>
        <taxon>Eucestoda</taxon>
        <taxon>Cyclophyllidea</taxon>
        <taxon>Hymenolepididae</taxon>
        <taxon>Rodentolepis</taxon>
    </lineage>
</organism>
<dbReference type="STRING" id="102285.A0A0R3TJJ1"/>
<dbReference type="GO" id="GO:0006614">
    <property type="term" value="P:SRP-dependent cotranslational protein targeting to membrane"/>
    <property type="evidence" value="ECO:0007669"/>
    <property type="project" value="InterPro"/>
</dbReference>
<sequence>MKQSTSVKKFTKEEEMLLEQYGRTSSNKSMKIINGNALMIAAAPIWLYWRIHEMDFALYAILFAIFTPLATYLISIAYNNSRGPLMERIAIIRADAINQEITNQIGNDKKISKKDKDDMVRQKTKDVADYESTMFSIFYINAIFIVILMITSTVLHQLSNPINYSFSMLVASVSTAFLSSSAKPKQHRA</sequence>
<protein>
    <recommendedName>
        <fullName evidence="4">Translocon-associated protein subunit gamma</fullName>
    </recommendedName>
    <alternativeName>
        <fullName evidence="9">Signal sequence receptor subunit gamma</fullName>
    </alternativeName>
</protein>
<gene>
    <name evidence="11" type="ORF">HNAJ_LOCUS7246</name>
</gene>
<dbReference type="AlphaFoldDB" id="A0A0R3TJJ1"/>
<evidence type="ECO:0000256" key="3">
    <source>
        <dbReference type="ARBA" id="ARBA00007990"/>
    </source>
</evidence>
<dbReference type="OrthoDB" id="10059529at2759"/>
<feature type="transmembrane region" description="Helical" evidence="10">
    <location>
        <begin position="32"/>
        <end position="51"/>
    </location>
</feature>
<comment type="function">
    <text evidence="1">TRAP proteins are part of a complex whose function is to bind calcium to the ER membrane and thereby regulate the retention of ER resident proteins.</text>
</comment>
<comment type="subcellular location">
    <subcellularLocation>
        <location evidence="2">Endoplasmic reticulum membrane</location>
        <topology evidence="2">Multi-pass membrane protein</topology>
    </subcellularLocation>
</comment>
<keyword evidence="12" id="KW-1185">Reference proteome</keyword>
<evidence type="ECO:0000256" key="10">
    <source>
        <dbReference type="SAM" id="Phobius"/>
    </source>
</evidence>
<evidence type="ECO:0000256" key="5">
    <source>
        <dbReference type="ARBA" id="ARBA00022692"/>
    </source>
</evidence>
<name>A0A0R3TJJ1_RODNA</name>
<keyword evidence="8 10" id="KW-0472">Membrane</keyword>
<evidence type="ECO:0000256" key="9">
    <source>
        <dbReference type="ARBA" id="ARBA00030917"/>
    </source>
</evidence>
<dbReference type="WBParaSite" id="HNAJ_0000725001-mRNA-1">
    <property type="protein sequence ID" value="HNAJ_0000725001-mRNA-1"/>
    <property type="gene ID" value="HNAJ_0000725001"/>
</dbReference>
<dbReference type="PANTHER" id="PTHR13399">
    <property type="entry name" value="TRANSLOCON-ASSOCIATED PROTEIN TRAP , GAMMA SUBUNIT"/>
    <property type="match status" value="1"/>
</dbReference>
<dbReference type="GO" id="GO:0005789">
    <property type="term" value="C:endoplasmic reticulum membrane"/>
    <property type="evidence" value="ECO:0007669"/>
    <property type="project" value="UniProtKB-SubCell"/>
</dbReference>
<dbReference type="PANTHER" id="PTHR13399:SF2">
    <property type="entry name" value="TRANSLOCON-ASSOCIATED PROTEIN SUBUNIT GAMMA"/>
    <property type="match status" value="1"/>
</dbReference>
<proteinExistence type="inferred from homology"/>
<comment type="similarity">
    <text evidence="3">Belongs to the TRAP-gamma family.</text>
</comment>
<evidence type="ECO:0000256" key="2">
    <source>
        <dbReference type="ARBA" id="ARBA00004477"/>
    </source>
</evidence>
<dbReference type="InterPro" id="IPR009779">
    <property type="entry name" value="SSR3"/>
</dbReference>
<dbReference type="Proteomes" id="UP000278807">
    <property type="component" value="Unassembled WGS sequence"/>
</dbReference>
<evidence type="ECO:0000256" key="6">
    <source>
        <dbReference type="ARBA" id="ARBA00022824"/>
    </source>
</evidence>
<evidence type="ECO:0000256" key="4">
    <source>
        <dbReference type="ARBA" id="ARBA00022231"/>
    </source>
</evidence>
<reference evidence="13" key="1">
    <citation type="submission" date="2017-02" db="UniProtKB">
        <authorList>
            <consortium name="WormBaseParasite"/>
        </authorList>
    </citation>
    <scope>IDENTIFICATION</scope>
</reference>
<accession>A0A0R3TJJ1</accession>
<dbReference type="EMBL" id="UZAE01012023">
    <property type="protein sequence ID" value="VDO03106.1"/>
    <property type="molecule type" value="Genomic_DNA"/>
</dbReference>
<feature type="transmembrane region" description="Helical" evidence="10">
    <location>
        <begin position="57"/>
        <end position="78"/>
    </location>
</feature>
<evidence type="ECO:0000313" key="12">
    <source>
        <dbReference type="Proteomes" id="UP000278807"/>
    </source>
</evidence>
<keyword evidence="5 10" id="KW-0812">Transmembrane</keyword>
<evidence type="ECO:0000256" key="7">
    <source>
        <dbReference type="ARBA" id="ARBA00022989"/>
    </source>
</evidence>
<reference evidence="11 12" key="2">
    <citation type="submission" date="2018-11" db="EMBL/GenBank/DDBJ databases">
        <authorList>
            <consortium name="Pathogen Informatics"/>
        </authorList>
    </citation>
    <scope>NUCLEOTIDE SEQUENCE [LARGE SCALE GENOMIC DNA]</scope>
</reference>
<feature type="transmembrane region" description="Helical" evidence="10">
    <location>
        <begin position="133"/>
        <end position="155"/>
    </location>
</feature>
<evidence type="ECO:0000313" key="11">
    <source>
        <dbReference type="EMBL" id="VDO03106.1"/>
    </source>
</evidence>
<evidence type="ECO:0000256" key="1">
    <source>
        <dbReference type="ARBA" id="ARBA00002838"/>
    </source>
</evidence>